<evidence type="ECO:0000313" key="2">
    <source>
        <dbReference type="EMBL" id="CDW33832.1"/>
    </source>
</evidence>
<feature type="transmembrane region" description="Helical" evidence="1">
    <location>
        <begin position="24"/>
        <end position="45"/>
    </location>
</feature>
<protein>
    <submittedName>
        <fullName evidence="2">Uncharacterized protein</fullName>
    </submittedName>
</protein>
<keyword evidence="1" id="KW-1133">Transmembrane helix</keyword>
<organism evidence="2">
    <name type="scientific">Lepeophtheirus salmonis</name>
    <name type="common">Salmon louse</name>
    <name type="synonym">Caligus salmonis</name>
    <dbReference type="NCBI Taxonomy" id="72036"/>
    <lineage>
        <taxon>Eukaryota</taxon>
        <taxon>Metazoa</taxon>
        <taxon>Ecdysozoa</taxon>
        <taxon>Arthropoda</taxon>
        <taxon>Crustacea</taxon>
        <taxon>Multicrustacea</taxon>
        <taxon>Hexanauplia</taxon>
        <taxon>Copepoda</taxon>
        <taxon>Siphonostomatoida</taxon>
        <taxon>Caligidae</taxon>
        <taxon>Lepeophtheirus</taxon>
    </lineage>
</organism>
<evidence type="ECO:0000256" key="1">
    <source>
        <dbReference type="SAM" id="Phobius"/>
    </source>
</evidence>
<sequence length="46" mass="5202">MGLSCPAVSTIQEIENSGKHDYMTVYPCIILTLIVTSDFNFYFLLL</sequence>
<name>A0A0K2U7D1_LEPSM</name>
<keyword evidence="1" id="KW-0812">Transmembrane</keyword>
<dbReference type="EMBL" id="HACA01016471">
    <property type="protein sequence ID" value="CDW33832.1"/>
    <property type="molecule type" value="Transcribed_RNA"/>
</dbReference>
<keyword evidence="1" id="KW-0472">Membrane</keyword>
<dbReference type="AlphaFoldDB" id="A0A0K2U7D1"/>
<proteinExistence type="predicted"/>
<reference evidence="2" key="1">
    <citation type="submission" date="2014-05" db="EMBL/GenBank/DDBJ databases">
        <authorList>
            <person name="Chronopoulou M."/>
        </authorList>
    </citation>
    <scope>NUCLEOTIDE SEQUENCE</scope>
    <source>
        <tissue evidence="2">Whole organism</tissue>
    </source>
</reference>
<accession>A0A0K2U7D1</accession>